<keyword evidence="3" id="KW-1185">Reference proteome</keyword>
<keyword evidence="1" id="KW-1133">Transmembrane helix</keyword>
<evidence type="ECO:0000313" key="3">
    <source>
        <dbReference type="Proteomes" id="UP001642540"/>
    </source>
</evidence>
<keyword evidence="1" id="KW-0812">Transmembrane</keyword>
<evidence type="ECO:0000313" key="2">
    <source>
        <dbReference type="EMBL" id="CAL8143910.1"/>
    </source>
</evidence>
<dbReference type="Proteomes" id="UP001642540">
    <property type="component" value="Unassembled WGS sequence"/>
</dbReference>
<protein>
    <submittedName>
        <fullName evidence="2">Uncharacterized protein</fullName>
    </submittedName>
</protein>
<accession>A0ABP1S6I9</accession>
<feature type="transmembrane region" description="Helical" evidence="1">
    <location>
        <begin position="62"/>
        <end position="85"/>
    </location>
</feature>
<sequence length="171" mass="19661">MDNLERIFNQQSEIHRAQLQQIDARLQEQGRRYGYLAVQGHENKNVPLWKKVVLEMIGNEQVLVVLGALAFGFIRLLIWAIPHIVKAVPVIYSRFANLANAAGLYLANVDWKEFIRRFANMGSEGGFNFEEFMNHRLTKEITGAKYGQIIVIFFGTLLEIILKQRGDLMKV</sequence>
<feature type="transmembrane region" description="Helical" evidence="1">
    <location>
        <begin position="143"/>
        <end position="162"/>
    </location>
</feature>
<organism evidence="2 3">
    <name type="scientific">Orchesella dallaii</name>
    <dbReference type="NCBI Taxonomy" id="48710"/>
    <lineage>
        <taxon>Eukaryota</taxon>
        <taxon>Metazoa</taxon>
        <taxon>Ecdysozoa</taxon>
        <taxon>Arthropoda</taxon>
        <taxon>Hexapoda</taxon>
        <taxon>Collembola</taxon>
        <taxon>Entomobryomorpha</taxon>
        <taxon>Entomobryoidea</taxon>
        <taxon>Orchesellidae</taxon>
        <taxon>Orchesellinae</taxon>
        <taxon>Orchesella</taxon>
    </lineage>
</organism>
<gene>
    <name evidence="2" type="ORF">ODALV1_LOCUS29992</name>
</gene>
<comment type="caution">
    <text evidence="2">The sequence shown here is derived from an EMBL/GenBank/DDBJ whole genome shotgun (WGS) entry which is preliminary data.</text>
</comment>
<dbReference type="EMBL" id="CAXLJM020000160">
    <property type="protein sequence ID" value="CAL8143910.1"/>
    <property type="molecule type" value="Genomic_DNA"/>
</dbReference>
<evidence type="ECO:0000256" key="1">
    <source>
        <dbReference type="SAM" id="Phobius"/>
    </source>
</evidence>
<name>A0ABP1S6I9_9HEXA</name>
<reference evidence="2 3" key="1">
    <citation type="submission" date="2024-08" db="EMBL/GenBank/DDBJ databases">
        <authorList>
            <person name="Cucini C."/>
            <person name="Frati F."/>
        </authorList>
    </citation>
    <scope>NUCLEOTIDE SEQUENCE [LARGE SCALE GENOMIC DNA]</scope>
</reference>
<keyword evidence="1" id="KW-0472">Membrane</keyword>
<proteinExistence type="predicted"/>